<keyword evidence="1" id="KW-0479">Metal-binding</keyword>
<feature type="zinc finger region" description="C3H1-type" evidence="1">
    <location>
        <begin position="31"/>
        <end position="58"/>
    </location>
</feature>
<dbReference type="AlphaFoldDB" id="A0A6A6LRT7"/>
<dbReference type="PANTHER" id="PTHR44489">
    <property type="match status" value="1"/>
</dbReference>
<protein>
    <recommendedName>
        <fullName evidence="2">C3H1-type domain-containing protein</fullName>
    </recommendedName>
</protein>
<evidence type="ECO:0000259" key="2">
    <source>
        <dbReference type="PROSITE" id="PS50103"/>
    </source>
</evidence>
<dbReference type="SUPFAM" id="SSF50978">
    <property type="entry name" value="WD40 repeat-like"/>
    <property type="match status" value="1"/>
</dbReference>
<dbReference type="InterPro" id="IPR001680">
    <property type="entry name" value="WD40_rpt"/>
</dbReference>
<dbReference type="InterPro" id="IPR036322">
    <property type="entry name" value="WD40_repeat_dom_sf"/>
</dbReference>
<dbReference type="GO" id="GO:0008270">
    <property type="term" value="F:zinc ion binding"/>
    <property type="evidence" value="ECO:0007669"/>
    <property type="project" value="UniProtKB-KW"/>
</dbReference>
<evidence type="ECO:0000313" key="4">
    <source>
        <dbReference type="Proteomes" id="UP000467840"/>
    </source>
</evidence>
<dbReference type="PROSITE" id="PS50103">
    <property type="entry name" value="ZF_C3H1"/>
    <property type="match status" value="1"/>
</dbReference>
<name>A0A6A6LRT7_HEVBR</name>
<dbReference type="Proteomes" id="UP000467840">
    <property type="component" value="Chromosome 16"/>
</dbReference>
<evidence type="ECO:0000256" key="1">
    <source>
        <dbReference type="PROSITE-ProRule" id="PRU00723"/>
    </source>
</evidence>
<dbReference type="InterPro" id="IPR015943">
    <property type="entry name" value="WD40/YVTN_repeat-like_dom_sf"/>
</dbReference>
<dbReference type="Gene3D" id="2.130.10.10">
    <property type="entry name" value="YVTN repeat-like/Quinoprotein amine dehydrogenase"/>
    <property type="match status" value="1"/>
</dbReference>
<comment type="caution">
    <text evidence="3">The sequence shown here is derived from an EMBL/GenBank/DDBJ whole genome shotgun (WGS) entry which is preliminary data.</text>
</comment>
<dbReference type="InterPro" id="IPR000571">
    <property type="entry name" value="Znf_CCCH"/>
</dbReference>
<feature type="domain" description="C3H1-type" evidence="2">
    <location>
        <begin position="31"/>
        <end position="58"/>
    </location>
</feature>
<accession>A0A6A6LRT7</accession>
<dbReference type="SMART" id="SM00320">
    <property type="entry name" value="WD40"/>
    <property type="match status" value="2"/>
</dbReference>
<organism evidence="3 4">
    <name type="scientific">Hevea brasiliensis</name>
    <name type="common">Para rubber tree</name>
    <name type="synonym">Siphonia brasiliensis</name>
    <dbReference type="NCBI Taxonomy" id="3981"/>
    <lineage>
        <taxon>Eukaryota</taxon>
        <taxon>Viridiplantae</taxon>
        <taxon>Streptophyta</taxon>
        <taxon>Embryophyta</taxon>
        <taxon>Tracheophyta</taxon>
        <taxon>Spermatophyta</taxon>
        <taxon>Magnoliopsida</taxon>
        <taxon>eudicotyledons</taxon>
        <taxon>Gunneridae</taxon>
        <taxon>Pentapetalae</taxon>
        <taxon>rosids</taxon>
        <taxon>fabids</taxon>
        <taxon>Malpighiales</taxon>
        <taxon>Euphorbiaceae</taxon>
        <taxon>Crotonoideae</taxon>
        <taxon>Micrandreae</taxon>
        <taxon>Hevea</taxon>
    </lineage>
</organism>
<dbReference type="InterPro" id="IPR044715">
    <property type="entry name" value="WDR86-like"/>
</dbReference>
<evidence type="ECO:0000313" key="3">
    <source>
        <dbReference type="EMBL" id="KAF2302968.1"/>
    </source>
</evidence>
<proteinExistence type="predicted"/>
<dbReference type="Pfam" id="PF00400">
    <property type="entry name" value="WD40"/>
    <property type="match status" value="1"/>
</dbReference>
<keyword evidence="4" id="KW-1185">Reference proteome</keyword>
<keyword evidence="1" id="KW-0862">Zinc</keyword>
<dbReference type="PANTHER" id="PTHR44489:SF14">
    <property type="entry name" value="ZINC FINGER CCCH DOMAIN-CONTAINING PROTEIN 59-RELATED"/>
    <property type="match status" value="1"/>
</dbReference>
<keyword evidence="1" id="KW-0863">Zinc-finger</keyword>
<dbReference type="EMBL" id="JAAGAX010000009">
    <property type="protein sequence ID" value="KAF2302968.1"/>
    <property type="molecule type" value="Genomic_DNA"/>
</dbReference>
<reference evidence="3 4" key="1">
    <citation type="journal article" date="2020" name="Mol. Plant">
        <title>The Chromosome-Based Rubber Tree Genome Provides New Insights into Spurge Genome Evolution and Rubber Biosynthesis.</title>
        <authorList>
            <person name="Liu J."/>
            <person name="Shi C."/>
            <person name="Shi C.C."/>
            <person name="Li W."/>
            <person name="Zhang Q.J."/>
            <person name="Zhang Y."/>
            <person name="Li K."/>
            <person name="Lu H.F."/>
            <person name="Shi C."/>
            <person name="Zhu S.T."/>
            <person name="Xiao Z.Y."/>
            <person name="Nan H."/>
            <person name="Yue Y."/>
            <person name="Zhu X.G."/>
            <person name="Wu Y."/>
            <person name="Hong X.N."/>
            <person name="Fan G.Y."/>
            <person name="Tong Y."/>
            <person name="Zhang D."/>
            <person name="Mao C.L."/>
            <person name="Liu Y.L."/>
            <person name="Hao S.J."/>
            <person name="Liu W.Q."/>
            <person name="Lv M.Q."/>
            <person name="Zhang H.B."/>
            <person name="Liu Y."/>
            <person name="Hu-Tang G.R."/>
            <person name="Wang J.P."/>
            <person name="Wang J.H."/>
            <person name="Sun Y.H."/>
            <person name="Ni S.B."/>
            <person name="Chen W.B."/>
            <person name="Zhang X.C."/>
            <person name="Jiao Y.N."/>
            <person name="Eichler E.E."/>
            <person name="Li G.H."/>
            <person name="Liu X."/>
            <person name="Gao L.Z."/>
        </authorList>
    </citation>
    <scope>NUCLEOTIDE SEQUENCE [LARGE SCALE GENOMIC DNA]</scope>
    <source>
        <strain evidence="4">cv. GT1</strain>
        <tissue evidence="3">Leaf</tissue>
    </source>
</reference>
<sequence>MEAMSLEKIKPSSSSSVLVVEGNTFEDKTVESSTKACENSMSDECDKGGGCQFLHSCLWGLAVSGIALLLRCDKFLSGLSDRTIHVWDCNTGQSTSVINLGGKIGALINEGPWIFIGLPNTVKDGAILAWKGTTKNPKPFELASSLKGHTSAVICLIVGKNRLYSNSIDNTMRDQCLLSCSLDKTIKAWAFTEDGNLELIYTHNEEIYTHDDDAEAKPILFCSCNNSTIYLYGLPS</sequence>
<gene>
    <name evidence="3" type="ORF">GH714_012103</name>
</gene>